<comment type="function">
    <text evidence="1">Core subunit of the mitochondrial membrane respiratory chain NADH dehydrogenase (Complex I) which catalyzes electron transfer from NADH through the respiratory chain, using ubiquinone as an electron acceptor. Essential for the catalytic activity and assembly of complex I.</text>
</comment>
<dbReference type="Pfam" id="PF00499">
    <property type="entry name" value="Oxidored_q3"/>
    <property type="match status" value="1"/>
</dbReference>
<reference evidence="2" key="1">
    <citation type="journal article" date="2020" name="J. Phycol.">
        <title>The Organelle Genomes in the Photosynthetic Red Algal Parasite Pterocladiophila hemisphaerica (Florideophyceae, Rhodophyta) Have Elevated Substitution Rates and Extreme Gene Loss in the Plastid Genome.</title>
        <authorList>
            <person name="Preuss M."/>
            <person name="Verbruggen H."/>
            <person name="Zuccarello G.C."/>
        </authorList>
    </citation>
    <scope>NUCLEOTIDE SEQUENCE</scope>
</reference>
<sequence length="196" mass="23019">MKLIYLIFQTFSLFSSFMVVNLSNSIYSVLFLILSFVNLSGILFLFGVDFLTFIFLIVYIGAIAILFLFVIMMLNVKLEHNKIIFKIGGPIISLILGVLIYQFIIYQNIYIELDLFNENYLIWLIQYYYLNNIEILGLILYTNYIFLFLVSSLILLIAMIGSIVMTIYQKKNIFKQEILFQTNKQLVDSIKFIKIR</sequence>
<keyword evidence="1" id="KW-1133">Transmembrane helix</keyword>
<comment type="catalytic activity">
    <reaction evidence="1">
        <text>a ubiquinone + NADH + 5 H(+)(in) = a ubiquinol + NAD(+) + 4 H(+)(out)</text>
        <dbReference type="Rhea" id="RHEA:29091"/>
        <dbReference type="Rhea" id="RHEA-COMP:9565"/>
        <dbReference type="Rhea" id="RHEA-COMP:9566"/>
        <dbReference type="ChEBI" id="CHEBI:15378"/>
        <dbReference type="ChEBI" id="CHEBI:16389"/>
        <dbReference type="ChEBI" id="CHEBI:17976"/>
        <dbReference type="ChEBI" id="CHEBI:57540"/>
        <dbReference type="ChEBI" id="CHEBI:57945"/>
        <dbReference type="EC" id="7.1.1.2"/>
    </reaction>
</comment>
<accession>A0A6M3WWQ0</accession>
<evidence type="ECO:0000313" key="2">
    <source>
        <dbReference type="EMBL" id="QJH88491.1"/>
    </source>
</evidence>
<dbReference type="EC" id="7.1.1.2" evidence="1"/>
<keyword evidence="1" id="KW-0520">NAD</keyword>
<keyword evidence="1" id="KW-0830">Ubiquinone</keyword>
<dbReference type="GO" id="GO:0008137">
    <property type="term" value="F:NADH dehydrogenase (ubiquinone) activity"/>
    <property type="evidence" value="ECO:0007669"/>
    <property type="project" value="UniProtKB-UniRule"/>
</dbReference>
<feature type="transmembrane region" description="Helical" evidence="1">
    <location>
        <begin position="83"/>
        <end position="106"/>
    </location>
</feature>
<comment type="similarity">
    <text evidence="1">Belongs to the complex I subunit 6 family.</text>
</comment>
<keyword evidence="1" id="KW-0679">Respiratory chain</keyword>
<gene>
    <name evidence="2" type="primary">nad6</name>
</gene>
<dbReference type="EMBL" id="MT117919">
    <property type="protein sequence ID" value="QJH88491.1"/>
    <property type="molecule type" value="Genomic_DNA"/>
</dbReference>
<keyword evidence="1" id="KW-1278">Translocase</keyword>
<dbReference type="Gene3D" id="1.20.120.1200">
    <property type="entry name" value="NADH-ubiquinone/plastoquinone oxidoreductase chain 6, subunit NuoJ"/>
    <property type="match status" value="1"/>
</dbReference>
<protein>
    <recommendedName>
        <fullName evidence="1">NADH-ubiquinone oxidoreductase chain 6</fullName>
        <ecNumber evidence="1">7.1.1.2</ecNumber>
    </recommendedName>
</protein>
<dbReference type="GO" id="GO:0031966">
    <property type="term" value="C:mitochondrial membrane"/>
    <property type="evidence" value="ECO:0007669"/>
    <property type="project" value="UniProtKB-SubCell"/>
</dbReference>
<keyword evidence="1 2" id="KW-0496">Mitochondrion</keyword>
<dbReference type="InterPro" id="IPR042106">
    <property type="entry name" value="Nuo/plastoQ_OxRdtase_6_NuoJ"/>
</dbReference>
<feature type="transmembrane region" description="Helical" evidence="1">
    <location>
        <begin position="144"/>
        <end position="168"/>
    </location>
</feature>
<name>A0A6M3WWQ0_9FLOR</name>
<proteinExistence type="inferred from homology"/>
<comment type="subcellular location">
    <subcellularLocation>
        <location evidence="1">Mitochondrion membrane</location>
        <topology evidence="1">Multi-pass membrane protein</topology>
    </subcellularLocation>
</comment>
<organism evidence="2">
    <name type="scientific">Pterocladiophila hemisphaerica</name>
    <dbReference type="NCBI Taxonomy" id="2712948"/>
    <lineage>
        <taxon>Eukaryota</taxon>
        <taxon>Rhodophyta</taxon>
        <taxon>Florideophyceae</taxon>
        <taxon>Rhodymeniophycidae</taxon>
        <taxon>Gracilariales</taxon>
        <taxon>Pterocladiophilaceae</taxon>
        <taxon>Pterocladiophila</taxon>
    </lineage>
</organism>
<dbReference type="PANTHER" id="PTHR33269">
    <property type="entry name" value="NADH-UBIQUINONE OXIDOREDUCTASE CHAIN 6"/>
    <property type="match status" value="1"/>
</dbReference>
<keyword evidence="1" id="KW-0812">Transmembrane</keyword>
<dbReference type="InterPro" id="IPR001457">
    <property type="entry name" value="NADH_UbQ/plastoQ_OxRdtase_su6"/>
</dbReference>
<keyword evidence="1" id="KW-0813">Transport</keyword>
<keyword evidence="1" id="KW-0249">Electron transport</keyword>
<dbReference type="AlphaFoldDB" id="A0A6M3WWQ0"/>
<evidence type="ECO:0000256" key="1">
    <source>
        <dbReference type="RuleBase" id="RU004430"/>
    </source>
</evidence>
<geneLocation type="mitochondrion" evidence="2"/>
<dbReference type="PANTHER" id="PTHR33269:SF17">
    <property type="entry name" value="NADH-UBIQUINONE OXIDOREDUCTASE CHAIN 6"/>
    <property type="match status" value="1"/>
</dbReference>
<keyword evidence="1" id="KW-0472">Membrane</keyword>
<feature type="transmembrane region" description="Helical" evidence="1">
    <location>
        <begin position="53"/>
        <end position="76"/>
    </location>
</feature>